<dbReference type="InterPro" id="IPR036390">
    <property type="entry name" value="WH_DNA-bd_sf"/>
</dbReference>
<gene>
    <name evidence="5" type="ORF">Acor_44470</name>
</gene>
<dbReference type="EMBL" id="BLAD01000058">
    <property type="protein sequence ID" value="GES02381.1"/>
    <property type="molecule type" value="Genomic_DNA"/>
</dbReference>
<accession>A0A5M3W5D5</accession>
<reference evidence="5 6" key="1">
    <citation type="submission" date="2019-10" db="EMBL/GenBank/DDBJ databases">
        <title>Whole genome shotgun sequence of Acrocarpospora corrugata NBRC 13972.</title>
        <authorList>
            <person name="Ichikawa N."/>
            <person name="Kimura A."/>
            <person name="Kitahashi Y."/>
            <person name="Komaki H."/>
            <person name="Oguchi A."/>
        </authorList>
    </citation>
    <scope>NUCLEOTIDE SEQUENCE [LARGE SCALE GENOMIC DNA]</scope>
    <source>
        <strain evidence="5 6">NBRC 13972</strain>
    </source>
</reference>
<keyword evidence="4" id="KW-0804">Transcription</keyword>
<keyword evidence="6" id="KW-1185">Reference proteome</keyword>
<protein>
    <recommendedName>
        <fullName evidence="7">CopY family transcriptional regulator</fullName>
    </recommendedName>
</protein>
<evidence type="ECO:0000313" key="6">
    <source>
        <dbReference type="Proteomes" id="UP000334990"/>
    </source>
</evidence>
<keyword evidence="3" id="KW-0238">DNA-binding</keyword>
<dbReference type="GO" id="GO:0003677">
    <property type="term" value="F:DNA binding"/>
    <property type="evidence" value="ECO:0007669"/>
    <property type="project" value="UniProtKB-KW"/>
</dbReference>
<dbReference type="InterPro" id="IPR036388">
    <property type="entry name" value="WH-like_DNA-bd_sf"/>
</dbReference>
<evidence type="ECO:0000256" key="4">
    <source>
        <dbReference type="ARBA" id="ARBA00023163"/>
    </source>
</evidence>
<comment type="caution">
    <text evidence="5">The sequence shown here is derived from an EMBL/GenBank/DDBJ whole genome shotgun (WGS) entry which is preliminary data.</text>
</comment>
<dbReference type="Proteomes" id="UP000334990">
    <property type="component" value="Unassembled WGS sequence"/>
</dbReference>
<evidence type="ECO:0008006" key="7">
    <source>
        <dbReference type="Google" id="ProtNLM"/>
    </source>
</evidence>
<dbReference type="Gene3D" id="1.10.10.10">
    <property type="entry name" value="Winged helix-like DNA-binding domain superfamily/Winged helix DNA-binding domain"/>
    <property type="match status" value="1"/>
</dbReference>
<dbReference type="SUPFAM" id="SSF46785">
    <property type="entry name" value="Winged helix' DNA-binding domain"/>
    <property type="match status" value="1"/>
</dbReference>
<evidence type="ECO:0000256" key="3">
    <source>
        <dbReference type="ARBA" id="ARBA00023125"/>
    </source>
</evidence>
<sequence length="109" mass="12242">MLHEASSDLSPREVRERLSARAGAELSYSAIVTTLTRLHDKGIVTRSRSGRAYRYAAPSDPSGLVAWRMRRLLDAEADHARVLTHFISGLSPSDEELVRRVLRQESEEP</sequence>
<dbReference type="InterPro" id="IPR005650">
    <property type="entry name" value="BlaI_family"/>
</dbReference>
<keyword evidence="2" id="KW-0805">Transcription regulation</keyword>
<dbReference type="GO" id="GO:0045892">
    <property type="term" value="P:negative regulation of DNA-templated transcription"/>
    <property type="evidence" value="ECO:0007669"/>
    <property type="project" value="InterPro"/>
</dbReference>
<organism evidence="5 6">
    <name type="scientific">Acrocarpospora corrugata</name>
    <dbReference type="NCBI Taxonomy" id="35763"/>
    <lineage>
        <taxon>Bacteria</taxon>
        <taxon>Bacillati</taxon>
        <taxon>Actinomycetota</taxon>
        <taxon>Actinomycetes</taxon>
        <taxon>Streptosporangiales</taxon>
        <taxon>Streptosporangiaceae</taxon>
        <taxon>Acrocarpospora</taxon>
    </lineage>
</organism>
<comment type="similarity">
    <text evidence="1">Belongs to the BlaI transcriptional regulatory family.</text>
</comment>
<proteinExistence type="inferred from homology"/>
<evidence type="ECO:0000256" key="1">
    <source>
        <dbReference type="ARBA" id="ARBA00011046"/>
    </source>
</evidence>
<dbReference type="AlphaFoldDB" id="A0A5M3W5D5"/>
<name>A0A5M3W5D5_9ACTN</name>
<dbReference type="Pfam" id="PF03965">
    <property type="entry name" value="Penicillinase_R"/>
    <property type="match status" value="1"/>
</dbReference>
<evidence type="ECO:0000256" key="2">
    <source>
        <dbReference type="ARBA" id="ARBA00023015"/>
    </source>
</evidence>
<evidence type="ECO:0000313" key="5">
    <source>
        <dbReference type="EMBL" id="GES02381.1"/>
    </source>
</evidence>